<dbReference type="PANTHER" id="PTHR32183:SF11">
    <property type="entry name" value="THIOL METHYLTRANSFERASE 2-RELATED"/>
    <property type="match status" value="1"/>
</dbReference>
<dbReference type="AlphaFoldDB" id="A0A0F4YTN0"/>
<evidence type="ECO:0000256" key="1">
    <source>
        <dbReference type="ARBA" id="ARBA00022553"/>
    </source>
</evidence>
<evidence type="ECO:0008006" key="7">
    <source>
        <dbReference type="Google" id="ProtNLM"/>
    </source>
</evidence>
<dbReference type="InterPro" id="IPR008854">
    <property type="entry name" value="TPMT"/>
</dbReference>
<organism evidence="5 6">
    <name type="scientific">Rasamsonia emersonii (strain ATCC 16479 / CBS 393.64 / IMI 116815)</name>
    <dbReference type="NCBI Taxonomy" id="1408163"/>
    <lineage>
        <taxon>Eukaryota</taxon>
        <taxon>Fungi</taxon>
        <taxon>Dikarya</taxon>
        <taxon>Ascomycota</taxon>
        <taxon>Pezizomycotina</taxon>
        <taxon>Eurotiomycetes</taxon>
        <taxon>Eurotiomycetidae</taxon>
        <taxon>Eurotiales</taxon>
        <taxon>Trichocomaceae</taxon>
        <taxon>Rasamsonia</taxon>
    </lineage>
</organism>
<keyword evidence="4" id="KW-0949">S-adenosyl-L-methionine</keyword>
<dbReference type="PROSITE" id="PS51585">
    <property type="entry name" value="SAM_MT_TPMT"/>
    <property type="match status" value="1"/>
</dbReference>
<dbReference type="Pfam" id="PF05724">
    <property type="entry name" value="TPMT"/>
    <property type="match status" value="1"/>
</dbReference>
<sequence>MAAAAQQTDNNRSFLQEHMSRYPGDKYVEGWATLWKNKGDEPLPWDRGCPNPALEDTLVQKRAFIGGPLLEQDGQTRRKRALVPGCGSGYDVFLLASFGYDAYGLDLSHEAIEFCKQEEARNAADKYPVRDPAVGRGKVTFVQGDFFKDDWLEKLGLQRNSFDLIYDYTFFCALQPSLRSKWALRQTQLLSPSPIGNLICLEFPTTKDPLAGGPPYAAPSTAYMEHLSYPGEDIPYDTKGNVISNPLRPASDIGLERVAHWQPERTHEVGKDENGVVQDRVSVWRRR</sequence>
<dbReference type="PANTHER" id="PTHR32183">
    <property type="match status" value="1"/>
</dbReference>
<evidence type="ECO:0000313" key="5">
    <source>
        <dbReference type="EMBL" id="KKA21609.1"/>
    </source>
</evidence>
<dbReference type="Proteomes" id="UP000053958">
    <property type="component" value="Unassembled WGS sequence"/>
</dbReference>
<gene>
    <name evidence="5" type="ORF">T310_4396</name>
</gene>
<evidence type="ECO:0000313" key="6">
    <source>
        <dbReference type="Proteomes" id="UP000053958"/>
    </source>
</evidence>
<dbReference type="STRING" id="1408163.A0A0F4YTN0"/>
<comment type="caution">
    <text evidence="5">The sequence shown here is derived from an EMBL/GenBank/DDBJ whole genome shotgun (WGS) entry which is preliminary data.</text>
</comment>
<dbReference type="CDD" id="cd02440">
    <property type="entry name" value="AdoMet_MTases"/>
    <property type="match status" value="1"/>
</dbReference>
<name>A0A0F4YTN0_RASE3</name>
<dbReference type="RefSeq" id="XP_013328221.1">
    <property type="nucleotide sequence ID" value="XM_013472767.1"/>
</dbReference>
<protein>
    <recommendedName>
        <fullName evidence="7">Thiol methyltransferase</fullName>
    </recommendedName>
</protein>
<dbReference type="GeneID" id="25316744"/>
<evidence type="ECO:0000256" key="4">
    <source>
        <dbReference type="ARBA" id="ARBA00022691"/>
    </source>
</evidence>
<dbReference type="GO" id="GO:0032259">
    <property type="term" value="P:methylation"/>
    <property type="evidence" value="ECO:0007669"/>
    <property type="project" value="UniProtKB-KW"/>
</dbReference>
<dbReference type="FunFam" id="3.40.50.150:FF:000438">
    <property type="entry name" value="Probable thiol methyltransferase 2"/>
    <property type="match status" value="1"/>
</dbReference>
<evidence type="ECO:0000256" key="2">
    <source>
        <dbReference type="ARBA" id="ARBA00022603"/>
    </source>
</evidence>
<dbReference type="SUPFAM" id="SSF53335">
    <property type="entry name" value="S-adenosyl-L-methionine-dependent methyltransferases"/>
    <property type="match status" value="1"/>
</dbReference>
<reference evidence="5 6" key="1">
    <citation type="submission" date="2015-04" db="EMBL/GenBank/DDBJ databases">
        <authorList>
            <person name="Heijne W.H."/>
            <person name="Fedorova N.D."/>
            <person name="Nierman W.C."/>
            <person name="Vollebregt A.W."/>
            <person name="Zhao Z."/>
            <person name="Wu L."/>
            <person name="Kumar M."/>
            <person name="Stam H."/>
            <person name="van den Berg M.A."/>
            <person name="Pel H.J."/>
        </authorList>
    </citation>
    <scope>NUCLEOTIDE SEQUENCE [LARGE SCALE GENOMIC DNA]</scope>
    <source>
        <strain evidence="5 6">CBS 393.64</strain>
    </source>
</reference>
<proteinExistence type="predicted"/>
<dbReference type="GO" id="GO:0008757">
    <property type="term" value="F:S-adenosylmethionine-dependent methyltransferase activity"/>
    <property type="evidence" value="ECO:0007669"/>
    <property type="project" value="InterPro"/>
</dbReference>
<accession>A0A0F4YTN0</accession>
<evidence type="ECO:0000256" key="3">
    <source>
        <dbReference type="ARBA" id="ARBA00022679"/>
    </source>
</evidence>
<keyword evidence="3" id="KW-0808">Transferase</keyword>
<keyword evidence="2" id="KW-0489">Methyltransferase</keyword>
<dbReference type="Gene3D" id="3.40.50.150">
    <property type="entry name" value="Vaccinia Virus protein VP39"/>
    <property type="match status" value="1"/>
</dbReference>
<keyword evidence="6" id="KW-1185">Reference proteome</keyword>
<dbReference type="EMBL" id="LASV01000179">
    <property type="protein sequence ID" value="KKA21609.1"/>
    <property type="molecule type" value="Genomic_DNA"/>
</dbReference>
<dbReference type="OrthoDB" id="276151at2759"/>
<dbReference type="InterPro" id="IPR029063">
    <property type="entry name" value="SAM-dependent_MTases_sf"/>
</dbReference>
<keyword evidence="1" id="KW-0597">Phosphoprotein</keyword>